<evidence type="ECO:0000313" key="3">
    <source>
        <dbReference type="EMBL" id="KAK6189715.1"/>
    </source>
</evidence>
<accession>A0AAN8Q6L8</accession>
<evidence type="ECO:0000313" key="5">
    <source>
        <dbReference type="Proteomes" id="UP001347796"/>
    </source>
</evidence>
<dbReference type="Proteomes" id="UP001347796">
    <property type="component" value="Unassembled WGS sequence"/>
</dbReference>
<keyword evidence="5" id="KW-1185">Reference proteome</keyword>
<name>A0AAN8Q6L8_PATCE</name>
<reference evidence="2 5" key="1">
    <citation type="submission" date="2024-01" db="EMBL/GenBank/DDBJ databases">
        <title>The genome of the rayed Mediterranean limpet Patella caerulea (Linnaeus, 1758).</title>
        <authorList>
            <person name="Anh-Thu Weber A."/>
            <person name="Halstead-Nussloch G."/>
        </authorList>
    </citation>
    <scope>NUCLEOTIDE SEQUENCE [LARGE SCALE GENOMIC DNA]</scope>
    <source>
        <strain evidence="2">AATW-2023a</strain>
        <tissue evidence="2">Whole specimen</tissue>
    </source>
</reference>
<protein>
    <submittedName>
        <fullName evidence="2">Uncharacterized protein</fullName>
    </submittedName>
</protein>
<proteinExistence type="predicted"/>
<dbReference type="EMBL" id="JAZGQO010000002">
    <property type="protein sequence ID" value="KAK6189707.1"/>
    <property type="molecule type" value="Genomic_DNA"/>
</dbReference>
<gene>
    <name evidence="2" type="ORF">SNE40_001707</name>
    <name evidence="3" type="ORF">SNE40_001715</name>
    <name evidence="4" type="ORF">SNE40_001746</name>
</gene>
<sequence>MRLTNCYNNRCLILQGKGEQTTYWLEGRTDDKSTQLRKSVRHEHKFWSRKRYVDSGYNCYDHLLSSDGSSDAASAVSVTSKTDSKREGRHSRRGSQDK</sequence>
<feature type="compositionally biased region" description="Basic residues" evidence="1">
    <location>
        <begin position="87"/>
        <end position="98"/>
    </location>
</feature>
<evidence type="ECO:0000313" key="4">
    <source>
        <dbReference type="EMBL" id="KAK6189749.1"/>
    </source>
</evidence>
<evidence type="ECO:0000313" key="2">
    <source>
        <dbReference type="EMBL" id="KAK6189707.1"/>
    </source>
</evidence>
<feature type="region of interest" description="Disordered" evidence="1">
    <location>
        <begin position="66"/>
        <end position="98"/>
    </location>
</feature>
<comment type="caution">
    <text evidence="2">The sequence shown here is derived from an EMBL/GenBank/DDBJ whole genome shotgun (WGS) entry which is preliminary data.</text>
</comment>
<feature type="compositionally biased region" description="Low complexity" evidence="1">
    <location>
        <begin position="66"/>
        <end position="81"/>
    </location>
</feature>
<evidence type="ECO:0000256" key="1">
    <source>
        <dbReference type="SAM" id="MobiDB-lite"/>
    </source>
</evidence>
<organism evidence="2 5">
    <name type="scientific">Patella caerulea</name>
    <name type="common">Rayed Mediterranean limpet</name>
    <dbReference type="NCBI Taxonomy" id="87958"/>
    <lineage>
        <taxon>Eukaryota</taxon>
        <taxon>Metazoa</taxon>
        <taxon>Spiralia</taxon>
        <taxon>Lophotrochozoa</taxon>
        <taxon>Mollusca</taxon>
        <taxon>Gastropoda</taxon>
        <taxon>Patellogastropoda</taxon>
        <taxon>Patelloidea</taxon>
        <taxon>Patellidae</taxon>
        <taxon>Patella</taxon>
    </lineage>
</organism>
<dbReference type="EMBL" id="JAZGQO010000002">
    <property type="protein sequence ID" value="KAK6189749.1"/>
    <property type="molecule type" value="Genomic_DNA"/>
</dbReference>
<dbReference type="AlphaFoldDB" id="A0AAN8Q6L8"/>
<dbReference type="EMBL" id="JAZGQO010000002">
    <property type="protein sequence ID" value="KAK6189715.1"/>
    <property type="molecule type" value="Genomic_DNA"/>
</dbReference>